<proteinExistence type="predicted"/>
<feature type="non-terminal residue" evidence="1">
    <location>
        <position position="181"/>
    </location>
</feature>
<name>A0A382KJH1_9ZZZZ</name>
<accession>A0A382KJH1</accession>
<reference evidence="1" key="1">
    <citation type="submission" date="2018-05" db="EMBL/GenBank/DDBJ databases">
        <authorList>
            <person name="Lanie J.A."/>
            <person name="Ng W.-L."/>
            <person name="Kazmierczak K.M."/>
            <person name="Andrzejewski T.M."/>
            <person name="Davidsen T.M."/>
            <person name="Wayne K.J."/>
            <person name="Tettelin H."/>
            <person name="Glass J.I."/>
            <person name="Rusch D."/>
            <person name="Podicherti R."/>
            <person name="Tsui H.-C.T."/>
            <person name="Winkler M.E."/>
        </authorList>
    </citation>
    <scope>NUCLEOTIDE SEQUENCE</scope>
</reference>
<gene>
    <name evidence="1" type="ORF">METZ01_LOCUS277464</name>
</gene>
<dbReference type="Gene3D" id="3.40.50.970">
    <property type="match status" value="1"/>
</dbReference>
<organism evidence="1">
    <name type="scientific">marine metagenome</name>
    <dbReference type="NCBI Taxonomy" id="408172"/>
    <lineage>
        <taxon>unclassified sequences</taxon>
        <taxon>metagenomes</taxon>
        <taxon>ecological metagenomes</taxon>
    </lineage>
</organism>
<protein>
    <submittedName>
        <fullName evidence="1">Uncharacterized protein</fullName>
    </submittedName>
</protein>
<dbReference type="AlphaFoldDB" id="A0A382KJH1"/>
<evidence type="ECO:0000313" key="1">
    <source>
        <dbReference type="EMBL" id="SVC24610.1"/>
    </source>
</evidence>
<sequence length="181" mass="20271">MGGKSQSWNISKGISIYLRKDSPRYYGCLRLDGKYYRKSLNTEDKDLATKLVLEWNDEKLNESSNNQSSQTLNQIKKPINVGYKLDDKYALDKGKVFLTGTQALVRLPIIQRKIDAQNNLHTAGFISGYTGSPLGGYDHALNHASKFLEENHIVFQPGVNEDLAATAIHGTQQTTLVEKPK</sequence>
<dbReference type="EMBL" id="UINC01081083">
    <property type="protein sequence ID" value="SVC24610.1"/>
    <property type="molecule type" value="Genomic_DNA"/>
</dbReference>